<proteinExistence type="inferred from homology"/>
<reference evidence="2" key="1">
    <citation type="submission" date="2023-11" db="EMBL/GenBank/DDBJ databases">
        <title>The genome sequences of three competitors of mushroom-forming fungi.</title>
        <authorList>
            <person name="Beijen E."/>
            <person name="Ohm R.A."/>
        </authorList>
    </citation>
    <scope>NUCLEOTIDE SEQUENCE</scope>
    <source>
        <strain evidence="2">CBS 100526</strain>
    </source>
</reference>
<comment type="similarity">
    <text evidence="1">Belongs to the NPR2 family.</text>
</comment>
<name>A0AAE1IMQ5_9HYPO</name>
<gene>
    <name evidence="2" type="ORF">Triagg1_864</name>
</gene>
<dbReference type="Proteomes" id="UP001273209">
    <property type="component" value="Unassembled WGS sequence"/>
</dbReference>
<comment type="caution">
    <text evidence="2">The sequence shown here is derived from an EMBL/GenBank/DDBJ whole genome shotgun (WGS) entry which is preliminary data.</text>
</comment>
<evidence type="ECO:0000313" key="3">
    <source>
        <dbReference type="Proteomes" id="UP001273209"/>
    </source>
</evidence>
<dbReference type="AlphaFoldDB" id="A0AAE1IMQ5"/>
<sequence>MIQGIFYARFFPQEGPKIVAQAPPGCITASGTETPLVDFDVLQEYIIPRQAFCNRYVTINSPDGKYTILGFPVVIPHTKYMRNEFIFNFGLLVETDCDQTPFERVVRCLAETFAEMEKQNEYLSLSEAKGPEGGDGVRRPIESLLEIVKEDLNNYGECMIPVGQFTSSISQCIHLSIY</sequence>
<accession>A0AAE1IMQ5</accession>
<dbReference type="Pfam" id="PF06218">
    <property type="entry name" value="NPR2"/>
    <property type="match status" value="1"/>
</dbReference>
<dbReference type="GO" id="GO:1904262">
    <property type="term" value="P:negative regulation of TORC1 signaling"/>
    <property type="evidence" value="ECO:0007669"/>
    <property type="project" value="TreeGrafter"/>
</dbReference>
<dbReference type="GeneID" id="87923413"/>
<dbReference type="InterPro" id="IPR009348">
    <property type="entry name" value="NPR2-like"/>
</dbReference>
<dbReference type="RefSeq" id="XP_062760088.1">
    <property type="nucleotide sequence ID" value="XM_062902095.1"/>
</dbReference>
<keyword evidence="3" id="KW-1185">Reference proteome</keyword>
<dbReference type="GO" id="GO:0010508">
    <property type="term" value="P:positive regulation of autophagy"/>
    <property type="evidence" value="ECO:0007669"/>
    <property type="project" value="TreeGrafter"/>
</dbReference>
<dbReference type="GO" id="GO:0005774">
    <property type="term" value="C:vacuolar membrane"/>
    <property type="evidence" value="ECO:0007669"/>
    <property type="project" value="TreeGrafter"/>
</dbReference>
<dbReference type="GO" id="GO:0005096">
    <property type="term" value="F:GTPase activator activity"/>
    <property type="evidence" value="ECO:0007669"/>
    <property type="project" value="TreeGrafter"/>
</dbReference>
<evidence type="ECO:0000313" key="2">
    <source>
        <dbReference type="EMBL" id="KAK4084384.1"/>
    </source>
</evidence>
<dbReference type="EMBL" id="JAWRVG010000002">
    <property type="protein sequence ID" value="KAK4084384.1"/>
    <property type="molecule type" value="Genomic_DNA"/>
</dbReference>
<protein>
    <submittedName>
        <fullName evidence="2">Uncharacterized protein</fullName>
    </submittedName>
</protein>
<dbReference type="PANTHER" id="PTHR12991">
    <property type="entry name" value="NITROGEN PERMEASE REGULATOR 2/TUMOR SUPPRESSOR CANDIDATE 4"/>
    <property type="match status" value="1"/>
</dbReference>
<dbReference type="GO" id="GO:1990130">
    <property type="term" value="C:GATOR1 complex"/>
    <property type="evidence" value="ECO:0007669"/>
    <property type="project" value="TreeGrafter"/>
</dbReference>
<dbReference type="PANTHER" id="PTHR12991:SF10">
    <property type="entry name" value="GATOR COMPLEX PROTEIN NPRL2"/>
    <property type="match status" value="1"/>
</dbReference>
<organism evidence="2 3">
    <name type="scientific">Trichoderma aggressivum f. europaeum</name>
    <dbReference type="NCBI Taxonomy" id="173218"/>
    <lineage>
        <taxon>Eukaryota</taxon>
        <taxon>Fungi</taxon>
        <taxon>Dikarya</taxon>
        <taxon>Ascomycota</taxon>
        <taxon>Pezizomycotina</taxon>
        <taxon>Sordariomycetes</taxon>
        <taxon>Hypocreomycetidae</taxon>
        <taxon>Hypocreales</taxon>
        <taxon>Hypocreaceae</taxon>
        <taxon>Trichoderma</taxon>
    </lineage>
</organism>
<evidence type="ECO:0000256" key="1">
    <source>
        <dbReference type="ARBA" id="ARBA00008433"/>
    </source>
</evidence>